<comment type="caution">
    <text evidence="2">The sequence shown here is derived from an EMBL/GenBank/DDBJ whole genome shotgun (WGS) entry which is preliminary data.</text>
</comment>
<dbReference type="EMBL" id="AUPC02000216">
    <property type="protein sequence ID" value="POG65368.1"/>
    <property type="molecule type" value="Genomic_DNA"/>
</dbReference>
<evidence type="ECO:0000313" key="3">
    <source>
        <dbReference type="Proteomes" id="UP000018888"/>
    </source>
</evidence>
<reference evidence="2 3" key="2">
    <citation type="journal article" date="2018" name="New Phytol.">
        <title>High intraspecific genome diversity in the model arbuscular mycorrhizal symbiont Rhizophagus irregularis.</title>
        <authorList>
            <person name="Chen E.C.H."/>
            <person name="Morin E."/>
            <person name="Beaudet D."/>
            <person name="Noel J."/>
            <person name="Yildirir G."/>
            <person name="Ndikumana S."/>
            <person name="Charron P."/>
            <person name="St-Onge C."/>
            <person name="Giorgi J."/>
            <person name="Kruger M."/>
            <person name="Marton T."/>
            <person name="Ropars J."/>
            <person name="Grigoriev I.V."/>
            <person name="Hainaut M."/>
            <person name="Henrissat B."/>
            <person name="Roux C."/>
            <person name="Martin F."/>
            <person name="Corradi N."/>
        </authorList>
    </citation>
    <scope>NUCLEOTIDE SEQUENCE [LARGE SCALE GENOMIC DNA]</scope>
    <source>
        <strain evidence="2 3">DAOM 197198</strain>
    </source>
</reference>
<feature type="transmembrane region" description="Helical" evidence="1">
    <location>
        <begin position="49"/>
        <end position="65"/>
    </location>
</feature>
<keyword evidence="3" id="KW-1185">Reference proteome</keyword>
<gene>
    <name evidence="2" type="ORF">GLOIN_2v427201</name>
</gene>
<sequence length="66" mass="7993">MTRHDVNSEQSYFSNKNRLFNEMYSRTSCFNFSNISKCQFKPITKRTKFKNILYVYTIISFIIFNS</sequence>
<evidence type="ECO:0000256" key="1">
    <source>
        <dbReference type="SAM" id="Phobius"/>
    </source>
</evidence>
<evidence type="ECO:0000313" key="2">
    <source>
        <dbReference type="EMBL" id="POG65368.1"/>
    </source>
</evidence>
<keyword evidence="1" id="KW-0812">Transmembrane</keyword>
<dbReference type="Proteomes" id="UP000018888">
    <property type="component" value="Unassembled WGS sequence"/>
</dbReference>
<reference evidence="2 3" key="1">
    <citation type="journal article" date="2013" name="Proc. Natl. Acad. Sci. U.S.A.">
        <title>Genome of an arbuscular mycorrhizal fungus provides insight into the oldest plant symbiosis.</title>
        <authorList>
            <person name="Tisserant E."/>
            <person name="Malbreil M."/>
            <person name="Kuo A."/>
            <person name="Kohler A."/>
            <person name="Symeonidi A."/>
            <person name="Balestrini R."/>
            <person name="Charron P."/>
            <person name="Duensing N."/>
            <person name="Frei Dit Frey N."/>
            <person name="Gianinazzi-Pearson V."/>
            <person name="Gilbert L.B."/>
            <person name="Handa Y."/>
            <person name="Herr J.R."/>
            <person name="Hijri M."/>
            <person name="Koul R."/>
            <person name="Kawaguchi M."/>
            <person name="Krajinski F."/>
            <person name="Lammers P.J."/>
            <person name="Masclaux F.G."/>
            <person name="Murat C."/>
            <person name="Morin E."/>
            <person name="Ndikumana S."/>
            <person name="Pagni M."/>
            <person name="Petitpierre D."/>
            <person name="Requena N."/>
            <person name="Rosikiewicz P."/>
            <person name="Riley R."/>
            <person name="Saito K."/>
            <person name="San Clemente H."/>
            <person name="Shapiro H."/>
            <person name="van Tuinen D."/>
            <person name="Becard G."/>
            <person name="Bonfante P."/>
            <person name="Paszkowski U."/>
            <person name="Shachar-Hill Y.Y."/>
            <person name="Tuskan G.A."/>
            <person name="Young P.W."/>
            <person name="Sanders I.R."/>
            <person name="Henrissat B."/>
            <person name="Rensing S.A."/>
            <person name="Grigoriev I.V."/>
            <person name="Corradi N."/>
            <person name="Roux C."/>
            <person name="Martin F."/>
        </authorList>
    </citation>
    <scope>NUCLEOTIDE SEQUENCE [LARGE SCALE GENOMIC DNA]</scope>
    <source>
        <strain evidence="2 3">DAOM 197198</strain>
    </source>
</reference>
<keyword evidence="1" id="KW-1133">Transmembrane helix</keyword>
<accession>A0A2P4PJ25</accession>
<name>A0A2P4PJ25_RHIID</name>
<keyword evidence="1" id="KW-0472">Membrane</keyword>
<organism evidence="2 3">
    <name type="scientific">Rhizophagus irregularis (strain DAOM 181602 / DAOM 197198 / MUCL 43194)</name>
    <name type="common">Arbuscular mycorrhizal fungus</name>
    <name type="synonym">Glomus intraradices</name>
    <dbReference type="NCBI Taxonomy" id="747089"/>
    <lineage>
        <taxon>Eukaryota</taxon>
        <taxon>Fungi</taxon>
        <taxon>Fungi incertae sedis</taxon>
        <taxon>Mucoromycota</taxon>
        <taxon>Glomeromycotina</taxon>
        <taxon>Glomeromycetes</taxon>
        <taxon>Glomerales</taxon>
        <taxon>Glomeraceae</taxon>
        <taxon>Rhizophagus</taxon>
    </lineage>
</organism>
<proteinExistence type="predicted"/>
<protein>
    <submittedName>
        <fullName evidence="2">Uncharacterized protein</fullName>
    </submittedName>
</protein>
<dbReference type="AlphaFoldDB" id="A0A2P4PJ25"/>